<dbReference type="InterPro" id="IPR025746">
    <property type="entry name" value="PilX_N_dom"/>
</dbReference>
<evidence type="ECO:0000313" key="3">
    <source>
        <dbReference type="Proteomes" id="UP000469421"/>
    </source>
</evidence>
<dbReference type="EMBL" id="WIRE01000003">
    <property type="protein sequence ID" value="MQX54854.1"/>
    <property type="molecule type" value="Genomic_DNA"/>
</dbReference>
<protein>
    <recommendedName>
        <fullName evidence="1">Type 4 fimbrial biogenesis protein PilX N-terminal domain-containing protein</fullName>
    </recommendedName>
</protein>
<evidence type="ECO:0000313" key="2">
    <source>
        <dbReference type="EMBL" id="MQX54854.1"/>
    </source>
</evidence>
<organism evidence="2 3">
    <name type="scientific">Alcanivorax sediminis</name>
    <dbReference type="NCBI Taxonomy" id="2663008"/>
    <lineage>
        <taxon>Bacteria</taxon>
        <taxon>Pseudomonadati</taxon>
        <taxon>Pseudomonadota</taxon>
        <taxon>Gammaproteobacteria</taxon>
        <taxon>Oceanospirillales</taxon>
        <taxon>Alcanivoracaceae</taxon>
        <taxon>Alcanivorax</taxon>
    </lineage>
</organism>
<comment type="caution">
    <text evidence="2">The sequence shown here is derived from an EMBL/GenBank/DDBJ whole genome shotgun (WGS) entry which is preliminary data.</text>
</comment>
<accession>A0A6N7M079</accession>
<evidence type="ECO:0000259" key="1">
    <source>
        <dbReference type="Pfam" id="PF14341"/>
    </source>
</evidence>
<keyword evidence="3" id="KW-1185">Reference proteome</keyword>
<sequence>MSGARTSQQGVALIVTLFLLVILAMLGVSALRTSMLNARIATSAQLSKMTFHAAESSLASTYTEMLNTDSLILLDLLDGGEVRLCQEAAVANNPGACSQQARFDSRGLLQAQSRTVQLGIAQDFSLLEGAQLNGQQLLVHHRLEATAEGAAPDLGVEAYHVQEFHLKAMTDPGTLIAQTKNN</sequence>
<proteinExistence type="predicted"/>
<feature type="domain" description="Type 4 fimbrial biogenesis protein PilX N-terminal" evidence="1">
    <location>
        <begin position="9"/>
        <end position="58"/>
    </location>
</feature>
<gene>
    <name evidence="2" type="ORF">GFN93_16535</name>
</gene>
<dbReference type="AlphaFoldDB" id="A0A6N7M079"/>
<dbReference type="Pfam" id="PF14341">
    <property type="entry name" value="PilX_N"/>
    <property type="match status" value="1"/>
</dbReference>
<reference evidence="2 3" key="1">
    <citation type="submission" date="2019-10" db="EMBL/GenBank/DDBJ databases">
        <title>Alcanivorax sp.PA15-N-34 draft genome sequence.</title>
        <authorList>
            <person name="Liao X."/>
            <person name="Shao Z."/>
        </authorList>
    </citation>
    <scope>NUCLEOTIDE SEQUENCE [LARGE SCALE GENOMIC DNA]</scope>
    <source>
        <strain evidence="2 3">PA15-N-34</strain>
    </source>
</reference>
<dbReference type="RefSeq" id="WP_153502402.1">
    <property type="nucleotide sequence ID" value="NZ_WIRE01000003.1"/>
</dbReference>
<dbReference type="Proteomes" id="UP000469421">
    <property type="component" value="Unassembled WGS sequence"/>
</dbReference>
<name>A0A6N7M079_9GAMM</name>